<name>A0A0D0D9C0_9AGAM</name>
<evidence type="ECO:0000313" key="2">
    <source>
        <dbReference type="Proteomes" id="UP000054538"/>
    </source>
</evidence>
<dbReference type="AlphaFoldDB" id="A0A0D0D9C0"/>
<dbReference type="InParanoid" id="A0A0D0D9C0"/>
<reference evidence="2" key="2">
    <citation type="submission" date="2015-01" db="EMBL/GenBank/DDBJ databases">
        <title>Evolutionary Origins and Diversification of the Mycorrhizal Mutualists.</title>
        <authorList>
            <consortium name="DOE Joint Genome Institute"/>
            <consortium name="Mycorrhizal Genomics Consortium"/>
            <person name="Kohler A."/>
            <person name="Kuo A."/>
            <person name="Nagy L.G."/>
            <person name="Floudas D."/>
            <person name="Copeland A."/>
            <person name="Barry K.W."/>
            <person name="Cichocki N."/>
            <person name="Veneault-Fourrey C."/>
            <person name="LaButti K."/>
            <person name="Lindquist E.A."/>
            <person name="Lipzen A."/>
            <person name="Lundell T."/>
            <person name="Morin E."/>
            <person name="Murat C."/>
            <person name="Riley R."/>
            <person name="Ohm R."/>
            <person name="Sun H."/>
            <person name="Tunlid A."/>
            <person name="Henrissat B."/>
            <person name="Grigoriev I.V."/>
            <person name="Hibbett D.S."/>
            <person name="Martin F."/>
        </authorList>
    </citation>
    <scope>NUCLEOTIDE SEQUENCE [LARGE SCALE GENOMIC DNA]</scope>
    <source>
        <strain evidence="2">Ve08.2h10</strain>
    </source>
</reference>
<protein>
    <submittedName>
        <fullName evidence="1">Uncharacterized protein</fullName>
    </submittedName>
</protein>
<sequence length="70" mass="7960">MSVSTVPAPFAGIVLAERNTIPVVKLCDGIFVKGYCCLLSYFFGKRMYLLHLTRYRICIFSIQNTKSHNI</sequence>
<dbReference type="EMBL" id="KN825170">
    <property type="protein sequence ID" value="KIK93617.1"/>
    <property type="molecule type" value="Genomic_DNA"/>
</dbReference>
<accession>A0A0D0D9C0</accession>
<dbReference type="HOGENOM" id="CLU_2758536_0_0_1"/>
<keyword evidence="2" id="KW-1185">Reference proteome</keyword>
<gene>
    <name evidence="1" type="ORF">PAXRUDRAFT_502978</name>
</gene>
<evidence type="ECO:0000313" key="1">
    <source>
        <dbReference type="EMBL" id="KIK93617.1"/>
    </source>
</evidence>
<reference evidence="1 2" key="1">
    <citation type="submission" date="2014-04" db="EMBL/GenBank/DDBJ databases">
        <authorList>
            <consortium name="DOE Joint Genome Institute"/>
            <person name="Kuo A."/>
            <person name="Kohler A."/>
            <person name="Jargeat P."/>
            <person name="Nagy L.G."/>
            <person name="Floudas D."/>
            <person name="Copeland A."/>
            <person name="Barry K.W."/>
            <person name="Cichocki N."/>
            <person name="Veneault-Fourrey C."/>
            <person name="LaButti K."/>
            <person name="Lindquist E.A."/>
            <person name="Lipzen A."/>
            <person name="Lundell T."/>
            <person name="Morin E."/>
            <person name="Murat C."/>
            <person name="Sun H."/>
            <person name="Tunlid A."/>
            <person name="Henrissat B."/>
            <person name="Grigoriev I.V."/>
            <person name="Hibbett D.S."/>
            <person name="Martin F."/>
            <person name="Nordberg H.P."/>
            <person name="Cantor M.N."/>
            <person name="Hua S.X."/>
        </authorList>
    </citation>
    <scope>NUCLEOTIDE SEQUENCE [LARGE SCALE GENOMIC DNA]</scope>
    <source>
        <strain evidence="1 2">Ve08.2h10</strain>
    </source>
</reference>
<dbReference type="Proteomes" id="UP000054538">
    <property type="component" value="Unassembled WGS sequence"/>
</dbReference>
<organism evidence="1 2">
    <name type="scientific">Paxillus rubicundulus Ve08.2h10</name>
    <dbReference type="NCBI Taxonomy" id="930991"/>
    <lineage>
        <taxon>Eukaryota</taxon>
        <taxon>Fungi</taxon>
        <taxon>Dikarya</taxon>
        <taxon>Basidiomycota</taxon>
        <taxon>Agaricomycotina</taxon>
        <taxon>Agaricomycetes</taxon>
        <taxon>Agaricomycetidae</taxon>
        <taxon>Boletales</taxon>
        <taxon>Paxilineae</taxon>
        <taxon>Paxillaceae</taxon>
        <taxon>Paxillus</taxon>
    </lineage>
</organism>
<proteinExistence type="predicted"/>